<comment type="caution">
    <text evidence="2">The sequence shown here is derived from an EMBL/GenBank/DDBJ whole genome shotgun (WGS) entry which is preliminary data.</text>
</comment>
<dbReference type="Pfam" id="PF10539">
    <property type="entry name" value="Dev_Cell_Death"/>
    <property type="match status" value="1"/>
</dbReference>
<dbReference type="PANTHER" id="PTHR46034:SF14">
    <property type="entry name" value="B2 PROTEIN-LIKE"/>
    <property type="match status" value="1"/>
</dbReference>
<organism evidence="2 3">
    <name type="scientific">Solanum commersonii</name>
    <name type="common">Commerson's wild potato</name>
    <name type="synonym">Commerson's nightshade</name>
    <dbReference type="NCBI Taxonomy" id="4109"/>
    <lineage>
        <taxon>Eukaryota</taxon>
        <taxon>Viridiplantae</taxon>
        <taxon>Streptophyta</taxon>
        <taxon>Embryophyta</taxon>
        <taxon>Tracheophyta</taxon>
        <taxon>Spermatophyta</taxon>
        <taxon>Magnoliopsida</taxon>
        <taxon>eudicotyledons</taxon>
        <taxon>Gunneridae</taxon>
        <taxon>Pentapetalae</taxon>
        <taxon>asterids</taxon>
        <taxon>lamiids</taxon>
        <taxon>Solanales</taxon>
        <taxon>Solanaceae</taxon>
        <taxon>Solanoideae</taxon>
        <taxon>Solaneae</taxon>
        <taxon>Solanum</taxon>
    </lineage>
</organism>
<dbReference type="OrthoDB" id="538223at2759"/>
<dbReference type="InterPro" id="IPR015943">
    <property type="entry name" value="WD40/YVTN_repeat-like_dom_sf"/>
</dbReference>
<dbReference type="InterPro" id="IPR013989">
    <property type="entry name" value="Dev_and_cell_death_domain"/>
</dbReference>
<dbReference type="Proteomes" id="UP000824120">
    <property type="component" value="Chromosome 2"/>
</dbReference>
<dbReference type="InterPro" id="IPR044832">
    <property type="entry name" value="NRP-like"/>
</dbReference>
<dbReference type="GO" id="GO:0034976">
    <property type="term" value="P:response to endoplasmic reticulum stress"/>
    <property type="evidence" value="ECO:0007669"/>
    <property type="project" value="InterPro"/>
</dbReference>
<protein>
    <recommendedName>
        <fullName evidence="1">DCD domain-containing protein</fullName>
    </recommendedName>
</protein>
<evidence type="ECO:0000313" key="3">
    <source>
        <dbReference type="Proteomes" id="UP000824120"/>
    </source>
</evidence>
<reference evidence="2 3" key="1">
    <citation type="submission" date="2020-09" db="EMBL/GenBank/DDBJ databases">
        <title>De no assembly of potato wild relative species, Solanum commersonii.</title>
        <authorList>
            <person name="Cho K."/>
        </authorList>
    </citation>
    <scope>NUCLEOTIDE SEQUENCE [LARGE SCALE GENOMIC DNA]</scope>
    <source>
        <strain evidence="2">LZ3.2</strain>
        <tissue evidence="2">Leaf</tissue>
    </source>
</reference>
<sequence length="411" mass="46288">MDGGDVSVEGKVMCASWIKWPKNAHLVVIEKSAGTCSSLEIFSFNSENTSLSSSLKATYLFKEGGEPVRIAVHPSGDDFVCSTTIGCKLFELYGHEDNIKFVSKEFSLQDVGPQKCTAFSVDGSKLAIGGVDGHFRLFEWPTMHIIVDEPKAHKSFIDMDFSVCAIALISDTSCSLIFLTLCAENLRLRVLSFHVHRWCRQNMEHIGTVFQQLVIHFYVDVIISCLPHCRMRILSFAGSLKMGQNCFCSLLFKKGKQDDDVCVFDVTISSLHKRLHLGTNITSLEFCPSESVGLLAPHFSYVKNINPGLLLFFFNYNNWELYGIYEAASSKKMNINPYGCTLDGFGRTEFSAQIRPRLHYKPLAGTLFKPIIQDNYYNDQHHFMVELDRVQAANLISKFSSCVLTLENWSQ</sequence>
<keyword evidence="3" id="KW-1185">Reference proteome</keyword>
<gene>
    <name evidence="2" type="ORF">H5410_005542</name>
</gene>
<accession>A0A9J6A7U5</accession>
<dbReference type="Gene3D" id="2.130.10.10">
    <property type="entry name" value="YVTN repeat-like/Quinoprotein amine dehydrogenase"/>
    <property type="match status" value="1"/>
</dbReference>
<dbReference type="AlphaFoldDB" id="A0A9J6A7U5"/>
<proteinExistence type="predicted"/>
<dbReference type="PANTHER" id="PTHR46034">
    <property type="match status" value="1"/>
</dbReference>
<name>A0A9J6A7U5_SOLCO</name>
<dbReference type="PROSITE" id="PS51222">
    <property type="entry name" value="DCD"/>
    <property type="match status" value="1"/>
</dbReference>
<dbReference type="SUPFAM" id="SSF50978">
    <property type="entry name" value="WD40 repeat-like"/>
    <property type="match status" value="1"/>
</dbReference>
<dbReference type="InterPro" id="IPR036322">
    <property type="entry name" value="WD40_repeat_dom_sf"/>
</dbReference>
<evidence type="ECO:0000313" key="2">
    <source>
        <dbReference type="EMBL" id="KAG5620324.1"/>
    </source>
</evidence>
<evidence type="ECO:0000259" key="1">
    <source>
        <dbReference type="PROSITE" id="PS51222"/>
    </source>
</evidence>
<dbReference type="EMBL" id="JACXVP010000002">
    <property type="protein sequence ID" value="KAG5620324.1"/>
    <property type="molecule type" value="Genomic_DNA"/>
</dbReference>
<dbReference type="SMART" id="SM00767">
    <property type="entry name" value="DCD"/>
    <property type="match status" value="1"/>
</dbReference>
<feature type="domain" description="DCD" evidence="1">
    <location>
        <begin position="269"/>
        <end position="401"/>
    </location>
</feature>